<dbReference type="Proteomes" id="UP000008743">
    <property type="component" value="Unassembled WGS sequence"/>
</dbReference>
<keyword evidence="2" id="KW-0802">TPR repeat</keyword>
<keyword evidence="5" id="KW-0472">Membrane</keyword>
<evidence type="ECO:0000256" key="3">
    <source>
        <dbReference type="PROSITE-ProRule" id="PRU00277"/>
    </source>
</evidence>
<keyword evidence="1" id="KW-0677">Repeat</keyword>
<dbReference type="PANTHER" id="PTHR46512:SF1">
    <property type="entry name" value="PEPTIDYLPROLYL ISOMERASE"/>
    <property type="match status" value="1"/>
</dbReference>
<accession>A0A0D2WJM2</accession>
<dbReference type="InParanoid" id="A0A0D2WJM2"/>
<dbReference type="GO" id="GO:0043066">
    <property type="term" value="P:negative regulation of apoptotic process"/>
    <property type="evidence" value="ECO:0007669"/>
    <property type="project" value="TreeGrafter"/>
</dbReference>
<dbReference type="PhylomeDB" id="A0A0D2WJM2"/>
<dbReference type="SMART" id="SM00028">
    <property type="entry name" value="TPR"/>
    <property type="match status" value="3"/>
</dbReference>
<keyword evidence="3" id="KW-0413">Isomerase</keyword>
<dbReference type="GO" id="GO:0016020">
    <property type="term" value="C:membrane"/>
    <property type="evidence" value="ECO:0007669"/>
    <property type="project" value="TreeGrafter"/>
</dbReference>
<dbReference type="InterPro" id="IPR019734">
    <property type="entry name" value="TPR_rpt"/>
</dbReference>
<dbReference type="GO" id="GO:0044183">
    <property type="term" value="F:protein folding chaperone"/>
    <property type="evidence" value="ECO:0007669"/>
    <property type="project" value="TreeGrafter"/>
</dbReference>
<dbReference type="GO" id="GO:0005740">
    <property type="term" value="C:mitochondrial envelope"/>
    <property type="evidence" value="ECO:0007669"/>
    <property type="project" value="TreeGrafter"/>
</dbReference>
<proteinExistence type="predicted"/>
<evidence type="ECO:0000313" key="8">
    <source>
        <dbReference type="Proteomes" id="UP000008743"/>
    </source>
</evidence>
<evidence type="ECO:0000256" key="5">
    <source>
        <dbReference type="SAM" id="Phobius"/>
    </source>
</evidence>
<evidence type="ECO:0000256" key="4">
    <source>
        <dbReference type="SAM" id="MobiDB-lite"/>
    </source>
</evidence>
<dbReference type="InterPro" id="IPR046357">
    <property type="entry name" value="PPIase_dom_sf"/>
</dbReference>
<keyword evidence="5" id="KW-1133">Transmembrane helix</keyword>
<dbReference type="Pfam" id="PF00254">
    <property type="entry name" value="FKBP_C"/>
    <property type="match status" value="1"/>
</dbReference>
<dbReference type="InterPro" id="IPR001179">
    <property type="entry name" value="PPIase_FKBP_dom"/>
</dbReference>
<dbReference type="STRING" id="595528.A0A0D2WJM2"/>
<dbReference type="EMBL" id="KE346361">
    <property type="protein sequence ID" value="KJE90295.1"/>
    <property type="molecule type" value="Genomic_DNA"/>
</dbReference>
<dbReference type="InterPro" id="IPR050754">
    <property type="entry name" value="FKBP4/5/8-like"/>
</dbReference>
<dbReference type="PROSITE" id="PS50059">
    <property type="entry name" value="FKBP_PPIASE"/>
    <property type="match status" value="1"/>
</dbReference>
<keyword evidence="8" id="KW-1185">Reference proteome</keyword>
<feature type="compositionally biased region" description="Acidic residues" evidence="4">
    <location>
        <begin position="1"/>
        <end position="14"/>
    </location>
</feature>
<dbReference type="PANTHER" id="PTHR46512">
    <property type="entry name" value="PEPTIDYLPROLYL ISOMERASE"/>
    <property type="match status" value="1"/>
</dbReference>
<dbReference type="Gene3D" id="3.10.50.40">
    <property type="match status" value="1"/>
</dbReference>
<evidence type="ECO:0000259" key="6">
    <source>
        <dbReference type="PROSITE" id="PS50059"/>
    </source>
</evidence>
<dbReference type="InterPro" id="IPR011990">
    <property type="entry name" value="TPR-like_helical_dom_sf"/>
</dbReference>
<organism evidence="7 8">
    <name type="scientific">Capsaspora owczarzaki (strain ATCC 30864)</name>
    <dbReference type="NCBI Taxonomy" id="595528"/>
    <lineage>
        <taxon>Eukaryota</taxon>
        <taxon>Filasterea</taxon>
        <taxon>Capsaspora</taxon>
    </lineage>
</organism>
<dbReference type="EC" id="5.2.1.8" evidence="3"/>
<feature type="compositionally biased region" description="Low complexity" evidence="4">
    <location>
        <begin position="29"/>
        <end position="49"/>
    </location>
</feature>
<dbReference type="GO" id="GO:0005829">
    <property type="term" value="C:cytosol"/>
    <property type="evidence" value="ECO:0007669"/>
    <property type="project" value="TreeGrafter"/>
</dbReference>
<dbReference type="OMA" id="EMTEMEL"/>
<protein>
    <recommendedName>
        <fullName evidence="3">peptidylprolyl isomerase</fullName>
        <ecNumber evidence="3">5.2.1.8</ecNumber>
    </recommendedName>
</protein>
<name>A0A0D2WJM2_CAPO3</name>
<dbReference type="SUPFAM" id="SSF48452">
    <property type="entry name" value="TPR-like"/>
    <property type="match status" value="1"/>
</dbReference>
<reference evidence="8" key="1">
    <citation type="submission" date="2011-02" db="EMBL/GenBank/DDBJ databases">
        <title>The Genome Sequence of Capsaspora owczarzaki ATCC 30864.</title>
        <authorList>
            <person name="Russ C."/>
            <person name="Cuomo C."/>
            <person name="Burger G."/>
            <person name="Gray M.W."/>
            <person name="Holland P.W.H."/>
            <person name="King N."/>
            <person name="Lang F.B.F."/>
            <person name="Roger A.J."/>
            <person name="Ruiz-Trillo I."/>
            <person name="Young S.K."/>
            <person name="Zeng Q."/>
            <person name="Gargeya S."/>
            <person name="Alvarado L."/>
            <person name="Berlin A."/>
            <person name="Chapman S.B."/>
            <person name="Chen Z."/>
            <person name="Freedman E."/>
            <person name="Gellesch M."/>
            <person name="Goldberg J."/>
            <person name="Griggs A."/>
            <person name="Gujja S."/>
            <person name="Heilman E."/>
            <person name="Heiman D."/>
            <person name="Howarth C."/>
            <person name="Mehta T."/>
            <person name="Neiman D."/>
            <person name="Pearson M."/>
            <person name="Roberts A."/>
            <person name="Saif S."/>
            <person name="Shea T."/>
            <person name="Shenoy N."/>
            <person name="Sisk P."/>
            <person name="Stolte C."/>
            <person name="Sykes S."/>
            <person name="White J."/>
            <person name="Yandava C."/>
            <person name="Haas B."/>
            <person name="Nusbaum C."/>
            <person name="Birren B."/>
        </authorList>
    </citation>
    <scope>NUCLEOTIDE SEQUENCE</scope>
    <source>
        <strain evidence="8">ATCC 30864</strain>
    </source>
</reference>
<evidence type="ECO:0000256" key="1">
    <source>
        <dbReference type="ARBA" id="ARBA00022737"/>
    </source>
</evidence>
<keyword evidence="5" id="KW-0812">Transmembrane</keyword>
<keyword evidence="3" id="KW-0697">Rotamase</keyword>
<feature type="domain" description="PPIase FKBP-type" evidence="6">
    <location>
        <begin position="157"/>
        <end position="242"/>
    </location>
</feature>
<dbReference type="GO" id="GO:0003755">
    <property type="term" value="F:peptidyl-prolyl cis-trans isomerase activity"/>
    <property type="evidence" value="ECO:0007669"/>
    <property type="project" value="UniProtKB-KW"/>
</dbReference>
<dbReference type="RefSeq" id="XP_004364497.1">
    <property type="nucleotide sequence ID" value="XM_004364440.2"/>
</dbReference>
<dbReference type="eggNOG" id="KOG0543">
    <property type="taxonomic scope" value="Eukaryota"/>
</dbReference>
<dbReference type="GO" id="GO:0012505">
    <property type="term" value="C:endomembrane system"/>
    <property type="evidence" value="ECO:0007669"/>
    <property type="project" value="TreeGrafter"/>
</dbReference>
<dbReference type="OrthoDB" id="532682at2759"/>
<evidence type="ECO:0000313" key="7">
    <source>
        <dbReference type="EMBL" id="KJE90295.1"/>
    </source>
</evidence>
<dbReference type="Gene3D" id="1.25.40.10">
    <property type="entry name" value="Tetratricopeptide repeat domain"/>
    <property type="match status" value="1"/>
</dbReference>
<sequence>MPEIEELEQDEDFVQVERADAASPPPETPATTATDSTATVSSDARAASTQPPPVSEQRGAGLGGSATDDAASSSANSSSTSAAAASKAGSSSKPSDSNSNNKGERASGMAKSKATDASAELDSGNSKDDDEVDMLGSGQLLKKTLRAGKIDTRPQNGDVVTVAYALRLAGSTEIVEQVDSATFRLGEGDTLLAIDLACAMLDIGELARIKAFPKFAYKEAGKPPGIPPNAHVEIELELKKVEMSDADAPLTSVESLLHALNGKKARGNELFGRGDWEEAINSYSRGLRLIEKGLARQTEIEETLKKLDDSEDSAEARKLLTSRAATNEERSELRTLHLAFLNNVATCQIKLELYHQALETVGTALKLDHMNIKALLRKAQALRYLSNFDEALAPLNLIMEAISPAQRPPSDVREELTLVKQLKKDADDKDRVVYRRMMEAMKRQHMRDPVAALAADEAAERDWKAWSDNKWRNPDFWLLWGSIVCAIVLAVVLRQSGVLDALMPGDANPTVPSGQHGEL</sequence>
<evidence type="ECO:0000256" key="2">
    <source>
        <dbReference type="ARBA" id="ARBA00022803"/>
    </source>
</evidence>
<dbReference type="AlphaFoldDB" id="A0A0D2WJM2"/>
<feature type="compositionally biased region" description="Low complexity" evidence="4">
    <location>
        <begin position="65"/>
        <end position="101"/>
    </location>
</feature>
<feature type="transmembrane region" description="Helical" evidence="5">
    <location>
        <begin position="476"/>
        <end position="493"/>
    </location>
</feature>
<dbReference type="SUPFAM" id="SSF54534">
    <property type="entry name" value="FKBP-like"/>
    <property type="match status" value="1"/>
</dbReference>
<comment type="catalytic activity">
    <reaction evidence="3">
        <text>[protein]-peptidylproline (omega=180) = [protein]-peptidylproline (omega=0)</text>
        <dbReference type="Rhea" id="RHEA:16237"/>
        <dbReference type="Rhea" id="RHEA-COMP:10747"/>
        <dbReference type="Rhea" id="RHEA-COMP:10748"/>
        <dbReference type="ChEBI" id="CHEBI:83833"/>
        <dbReference type="ChEBI" id="CHEBI:83834"/>
        <dbReference type="EC" id="5.2.1.8"/>
    </reaction>
</comment>
<feature type="region of interest" description="Disordered" evidence="4">
    <location>
        <begin position="1"/>
        <end position="134"/>
    </location>
</feature>
<gene>
    <name evidence="7" type="ORF">CAOG_001629</name>
</gene>